<keyword evidence="2" id="KW-1185">Reference proteome</keyword>
<dbReference type="AlphaFoldDB" id="A0A444XYC3"/>
<proteinExistence type="predicted"/>
<comment type="caution">
    <text evidence="1">The sequence shown here is derived from an EMBL/GenBank/DDBJ whole genome shotgun (WGS) entry which is preliminary data.</text>
</comment>
<sequence length="113" mass="12841">MLKIDRATSKHSRGKFPRICVEIDLTKKLVPRISVLGSELNINMAIIQNLATKILKLRRQLTKPTSVMMKTSMKGIPLLGKVAKMERIVRELISGMLALMPRLISDHGYWSRD</sequence>
<organism evidence="1 2">
    <name type="scientific">Arachis hypogaea</name>
    <name type="common">Peanut</name>
    <dbReference type="NCBI Taxonomy" id="3818"/>
    <lineage>
        <taxon>Eukaryota</taxon>
        <taxon>Viridiplantae</taxon>
        <taxon>Streptophyta</taxon>
        <taxon>Embryophyta</taxon>
        <taxon>Tracheophyta</taxon>
        <taxon>Spermatophyta</taxon>
        <taxon>Magnoliopsida</taxon>
        <taxon>eudicotyledons</taxon>
        <taxon>Gunneridae</taxon>
        <taxon>Pentapetalae</taxon>
        <taxon>rosids</taxon>
        <taxon>fabids</taxon>
        <taxon>Fabales</taxon>
        <taxon>Fabaceae</taxon>
        <taxon>Papilionoideae</taxon>
        <taxon>50 kb inversion clade</taxon>
        <taxon>dalbergioids sensu lato</taxon>
        <taxon>Dalbergieae</taxon>
        <taxon>Pterocarpus clade</taxon>
        <taxon>Arachis</taxon>
    </lineage>
</organism>
<protein>
    <submittedName>
        <fullName evidence="1">Uncharacterized protein</fullName>
    </submittedName>
</protein>
<reference evidence="1 2" key="1">
    <citation type="submission" date="2019-01" db="EMBL/GenBank/DDBJ databases">
        <title>Sequencing of cultivated peanut Arachis hypogaea provides insights into genome evolution and oil improvement.</title>
        <authorList>
            <person name="Chen X."/>
        </authorList>
    </citation>
    <scope>NUCLEOTIDE SEQUENCE [LARGE SCALE GENOMIC DNA]</scope>
    <source>
        <strain evidence="2">cv. Fuhuasheng</strain>
        <tissue evidence="1">Leaves</tissue>
    </source>
</reference>
<gene>
    <name evidence="1" type="ORF">Ahy_B08g089602</name>
</gene>
<evidence type="ECO:0000313" key="1">
    <source>
        <dbReference type="EMBL" id="RYQ94661.1"/>
    </source>
</evidence>
<dbReference type="Proteomes" id="UP000289738">
    <property type="component" value="Chromosome B08"/>
</dbReference>
<name>A0A444XYC3_ARAHY</name>
<evidence type="ECO:0000313" key="2">
    <source>
        <dbReference type="Proteomes" id="UP000289738"/>
    </source>
</evidence>
<accession>A0A444XYC3</accession>
<dbReference type="EMBL" id="SDMP01000018">
    <property type="protein sequence ID" value="RYQ94661.1"/>
    <property type="molecule type" value="Genomic_DNA"/>
</dbReference>